<evidence type="ECO:0000313" key="3">
    <source>
        <dbReference type="Proteomes" id="UP001530400"/>
    </source>
</evidence>
<reference evidence="2 3" key="1">
    <citation type="submission" date="2024-10" db="EMBL/GenBank/DDBJ databases">
        <title>Updated reference genomes for cyclostephanoid diatoms.</title>
        <authorList>
            <person name="Roberts W.R."/>
            <person name="Alverson A.J."/>
        </authorList>
    </citation>
    <scope>NUCLEOTIDE SEQUENCE [LARGE SCALE GENOMIC DNA]</scope>
    <source>
        <strain evidence="2 3">AJA010-31</strain>
    </source>
</reference>
<dbReference type="Proteomes" id="UP001530400">
    <property type="component" value="Unassembled WGS sequence"/>
</dbReference>
<comment type="caution">
    <text evidence="2">The sequence shown here is derived from an EMBL/GenBank/DDBJ whole genome shotgun (WGS) entry which is preliminary data.</text>
</comment>
<proteinExistence type="predicted"/>
<gene>
    <name evidence="2" type="ORF">ACHAWO_000511</name>
</gene>
<protein>
    <recommendedName>
        <fullName evidence="4">LAGLIDADG homing endonuclease</fullName>
    </recommendedName>
</protein>
<sequence>MWQRWRYRDAGRIQDLRHTPHDYNTYTATNSNITNNPFQASSSMQTIENLLSLPIYMALSLLIGIATTIYLTRPKVVLQDLCLFIIVNWKICKPFGEEMEIVNREFHTYNTNHGGDTVQKKGVISYSELWKEENLGEFDSLRAVRDFVANCHERDERIRRLSLERGDDIFKEVMPKELNTVKKLLQYSNFRRKECKEQGRSSVRFHPSENLLLECCIYFGIIIS</sequence>
<keyword evidence="3" id="KW-1185">Reference proteome</keyword>
<accession>A0ABD3Q2I5</accession>
<evidence type="ECO:0000256" key="1">
    <source>
        <dbReference type="SAM" id="Phobius"/>
    </source>
</evidence>
<dbReference type="AlphaFoldDB" id="A0ABD3Q2I5"/>
<keyword evidence="1" id="KW-1133">Transmembrane helix</keyword>
<name>A0ABD3Q2I5_9STRA</name>
<evidence type="ECO:0008006" key="4">
    <source>
        <dbReference type="Google" id="ProtNLM"/>
    </source>
</evidence>
<feature type="transmembrane region" description="Helical" evidence="1">
    <location>
        <begin position="50"/>
        <end position="71"/>
    </location>
</feature>
<organism evidence="2 3">
    <name type="scientific">Cyclotella atomus</name>
    <dbReference type="NCBI Taxonomy" id="382360"/>
    <lineage>
        <taxon>Eukaryota</taxon>
        <taxon>Sar</taxon>
        <taxon>Stramenopiles</taxon>
        <taxon>Ochrophyta</taxon>
        <taxon>Bacillariophyta</taxon>
        <taxon>Coscinodiscophyceae</taxon>
        <taxon>Thalassiosirophycidae</taxon>
        <taxon>Stephanodiscales</taxon>
        <taxon>Stephanodiscaceae</taxon>
        <taxon>Cyclotella</taxon>
    </lineage>
</organism>
<keyword evidence="1" id="KW-0472">Membrane</keyword>
<evidence type="ECO:0000313" key="2">
    <source>
        <dbReference type="EMBL" id="KAL3793701.1"/>
    </source>
</evidence>
<dbReference type="EMBL" id="JALLPJ020000387">
    <property type="protein sequence ID" value="KAL3793701.1"/>
    <property type="molecule type" value="Genomic_DNA"/>
</dbReference>
<keyword evidence="1" id="KW-0812">Transmembrane</keyword>